<dbReference type="InterPro" id="IPR023673">
    <property type="entry name" value="Ribosomal_uL1_CS"/>
</dbReference>
<evidence type="ECO:0000313" key="5">
    <source>
        <dbReference type="EMBL" id="KIJ46323.1"/>
    </source>
</evidence>
<dbReference type="Gene3D" id="3.40.50.790">
    <property type="match status" value="1"/>
</dbReference>
<dbReference type="PROSITE" id="PS01199">
    <property type="entry name" value="RIBOSOMAL_L1"/>
    <property type="match status" value="1"/>
</dbReference>
<keyword evidence="3 4" id="KW-0687">Ribonucleoprotein</keyword>
<dbReference type="AlphaFoldDB" id="A0A0C9UU17"/>
<proteinExistence type="inferred from homology"/>
<dbReference type="GO" id="GO:0005762">
    <property type="term" value="C:mitochondrial large ribosomal subunit"/>
    <property type="evidence" value="ECO:0007669"/>
    <property type="project" value="TreeGrafter"/>
</dbReference>
<dbReference type="OrthoDB" id="1747252at2759"/>
<name>A0A0C9UU17_SPHS4</name>
<dbReference type="FunFam" id="3.40.50.790:FF:000001">
    <property type="entry name" value="50S ribosomal protein L1"/>
    <property type="match status" value="1"/>
</dbReference>
<keyword evidence="6" id="KW-1185">Reference proteome</keyword>
<dbReference type="Pfam" id="PF00687">
    <property type="entry name" value="Ribosomal_L1"/>
    <property type="match status" value="1"/>
</dbReference>
<sequence length="289" mass="30721">MLSCCRVRIPLVIPQRIAGHGSSLLSRSIATTSPVLARKKPEVPQISKKKLAAKERRRERKVAIKLKNRYSDSTLPLSEAVRVLRALEVARPEATYELVIKTNIGRGAVIPRGRINLPVATKTAAKSDQIVVFAESRIAAAAKTAGADFAGGSELIEDIIEGKIRPTLVLATPGMVKGVAARLGRILGPKGLMPAERRGTVVDDPGAYIRTLKGSAQWGGDKSGTVRSAIGKTTFTDDDVIKNVKHFVDTVQKSIKKPDAGSGGKPSVSIARVLLSSQQGPSITLADVV</sequence>
<dbReference type="SUPFAM" id="SSF56808">
    <property type="entry name" value="Ribosomal protein L1"/>
    <property type="match status" value="1"/>
</dbReference>
<dbReference type="InterPro" id="IPR028364">
    <property type="entry name" value="Ribosomal_uL1/biogenesis"/>
</dbReference>
<reference evidence="5 6" key="1">
    <citation type="submission" date="2014-06" db="EMBL/GenBank/DDBJ databases">
        <title>Evolutionary Origins and Diversification of the Mycorrhizal Mutualists.</title>
        <authorList>
            <consortium name="DOE Joint Genome Institute"/>
            <consortium name="Mycorrhizal Genomics Consortium"/>
            <person name="Kohler A."/>
            <person name="Kuo A."/>
            <person name="Nagy L.G."/>
            <person name="Floudas D."/>
            <person name="Copeland A."/>
            <person name="Barry K.W."/>
            <person name="Cichocki N."/>
            <person name="Veneault-Fourrey C."/>
            <person name="LaButti K."/>
            <person name="Lindquist E.A."/>
            <person name="Lipzen A."/>
            <person name="Lundell T."/>
            <person name="Morin E."/>
            <person name="Murat C."/>
            <person name="Riley R."/>
            <person name="Ohm R."/>
            <person name="Sun H."/>
            <person name="Tunlid A."/>
            <person name="Henrissat B."/>
            <person name="Grigoriev I.V."/>
            <person name="Hibbett D.S."/>
            <person name="Martin F."/>
        </authorList>
    </citation>
    <scope>NUCLEOTIDE SEQUENCE [LARGE SCALE GENOMIC DNA]</scope>
    <source>
        <strain evidence="5 6">SS14</strain>
    </source>
</reference>
<dbReference type="InterPro" id="IPR023674">
    <property type="entry name" value="Ribosomal_uL1-like"/>
</dbReference>
<dbReference type="InterPro" id="IPR016095">
    <property type="entry name" value="Ribosomal_uL1_3-a/b-sand"/>
</dbReference>
<evidence type="ECO:0000313" key="6">
    <source>
        <dbReference type="Proteomes" id="UP000054279"/>
    </source>
</evidence>
<evidence type="ECO:0000256" key="1">
    <source>
        <dbReference type="ARBA" id="ARBA00010531"/>
    </source>
</evidence>
<accession>A0A0C9UU17</accession>
<dbReference type="Gene3D" id="3.30.190.20">
    <property type="match status" value="1"/>
</dbReference>
<dbReference type="PANTHER" id="PTHR36427">
    <property type="entry name" value="54S RIBOSOMAL PROTEIN L1, MITOCHONDRIAL"/>
    <property type="match status" value="1"/>
</dbReference>
<comment type="similarity">
    <text evidence="1 4">Belongs to the universal ribosomal protein uL1 family.</text>
</comment>
<protein>
    <recommendedName>
        <fullName evidence="4">Ribosomal protein</fullName>
    </recommendedName>
</protein>
<dbReference type="GO" id="GO:0003735">
    <property type="term" value="F:structural constituent of ribosome"/>
    <property type="evidence" value="ECO:0007669"/>
    <property type="project" value="TreeGrafter"/>
</dbReference>
<dbReference type="HOGENOM" id="CLU_062853_1_2_1"/>
<evidence type="ECO:0000256" key="4">
    <source>
        <dbReference type="RuleBase" id="RU000659"/>
    </source>
</evidence>
<dbReference type="PANTHER" id="PTHR36427:SF3">
    <property type="entry name" value="LARGE RIBOSOMAL SUBUNIT PROTEIN UL1M"/>
    <property type="match status" value="1"/>
</dbReference>
<dbReference type="CDD" id="cd00403">
    <property type="entry name" value="Ribosomal_L1"/>
    <property type="match status" value="1"/>
</dbReference>
<evidence type="ECO:0000256" key="2">
    <source>
        <dbReference type="ARBA" id="ARBA00022980"/>
    </source>
</evidence>
<evidence type="ECO:0000256" key="3">
    <source>
        <dbReference type="ARBA" id="ARBA00023274"/>
    </source>
</evidence>
<keyword evidence="2 4" id="KW-0689">Ribosomal protein</keyword>
<dbReference type="Proteomes" id="UP000054279">
    <property type="component" value="Unassembled WGS sequence"/>
</dbReference>
<gene>
    <name evidence="5" type="ORF">M422DRAFT_226837</name>
</gene>
<dbReference type="EMBL" id="KN837108">
    <property type="protein sequence ID" value="KIJ46323.1"/>
    <property type="molecule type" value="Genomic_DNA"/>
</dbReference>
<organism evidence="5 6">
    <name type="scientific">Sphaerobolus stellatus (strain SS14)</name>
    <dbReference type="NCBI Taxonomy" id="990650"/>
    <lineage>
        <taxon>Eukaryota</taxon>
        <taxon>Fungi</taxon>
        <taxon>Dikarya</taxon>
        <taxon>Basidiomycota</taxon>
        <taxon>Agaricomycotina</taxon>
        <taxon>Agaricomycetes</taxon>
        <taxon>Phallomycetidae</taxon>
        <taxon>Geastrales</taxon>
        <taxon>Sphaerobolaceae</taxon>
        <taxon>Sphaerobolus</taxon>
    </lineage>
</organism>